<dbReference type="PANTHER" id="PTHR43248:SF3">
    <property type="entry name" value="AB HYDROLASE-1 DOMAIN-CONTAINING PROTEIN"/>
    <property type="match status" value="1"/>
</dbReference>
<dbReference type="InterPro" id="IPR051601">
    <property type="entry name" value="Serine_prot/Carboxylest_S33"/>
</dbReference>
<evidence type="ECO:0000256" key="2">
    <source>
        <dbReference type="ARBA" id="ARBA00022801"/>
    </source>
</evidence>
<evidence type="ECO:0000256" key="1">
    <source>
        <dbReference type="ARBA" id="ARBA00010088"/>
    </source>
</evidence>
<dbReference type="EMBL" id="GGEC01020437">
    <property type="protein sequence ID" value="MBX00921.1"/>
    <property type="molecule type" value="Transcribed_RNA"/>
</dbReference>
<protein>
    <recommendedName>
        <fullName evidence="3">AB hydrolase-1 domain-containing protein</fullName>
    </recommendedName>
</protein>
<comment type="similarity">
    <text evidence="1">Belongs to the peptidase S33 family.</text>
</comment>
<dbReference type="GO" id="GO:0016787">
    <property type="term" value="F:hydrolase activity"/>
    <property type="evidence" value="ECO:0007669"/>
    <property type="project" value="UniProtKB-KW"/>
</dbReference>
<accession>A0A2P2K5C5</accession>
<feature type="domain" description="AB hydrolase-1" evidence="3">
    <location>
        <begin position="59"/>
        <end position="155"/>
    </location>
</feature>
<proteinExistence type="inferred from homology"/>
<evidence type="ECO:0000259" key="3">
    <source>
        <dbReference type="Pfam" id="PF00561"/>
    </source>
</evidence>
<dbReference type="PANTHER" id="PTHR43248">
    <property type="entry name" value="2-SUCCINYL-6-HYDROXY-2,4-CYCLOHEXADIENE-1-CARBOXYLATE SYNTHASE"/>
    <property type="match status" value="1"/>
</dbReference>
<organism evidence="4">
    <name type="scientific">Rhizophora mucronata</name>
    <name type="common">Asiatic mangrove</name>
    <dbReference type="NCBI Taxonomy" id="61149"/>
    <lineage>
        <taxon>Eukaryota</taxon>
        <taxon>Viridiplantae</taxon>
        <taxon>Streptophyta</taxon>
        <taxon>Embryophyta</taxon>
        <taxon>Tracheophyta</taxon>
        <taxon>Spermatophyta</taxon>
        <taxon>Magnoliopsida</taxon>
        <taxon>eudicotyledons</taxon>
        <taxon>Gunneridae</taxon>
        <taxon>Pentapetalae</taxon>
        <taxon>rosids</taxon>
        <taxon>fabids</taxon>
        <taxon>Malpighiales</taxon>
        <taxon>Rhizophoraceae</taxon>
        <taxon>Rhizophora</taxon>
    </lineage>
</organism>
<keyword evidence="2" id="KW-0378">Hydrolase</keyword>
<dbReference type="Gene3D" id="3.40.50.1820">
    <property type="entry name" value="alpha/beta hydrolase"/>
    <property type="match status" value="1"/>
</dbReference>
<dbReference type="SUPFAM" id="SSF53474">
    <property type="entry name" value="alpha/beta-Hydrolases"/>
    <property type="match status" value="1"/>
</dbReference>
<dbReference type="InterPro" id="IPR029058">
    <property type="entry name" value="AB_hydrolase_fold"/>
</dbReference>
<evidence type="ECO:0000313" key="4">
    <source>
        <dbReference type="EMBL" id="MBX00922.1"/>
    </source>
</evidence>
<dbReference type="Pfam" id="PF00561">
    <property type="entry name" value="Abhydrolase_1"/>
    <property type="match status" value="1"/>
</dbReference>
<name>A0A2P2K5C5_RHIMU</name>
<sequence length="176" mass="19188">MASLKSNRGLKLNLLTGFLNSRSRSRNPGFHWKTTRTLKTLAFEEVRFSTDDNRPHASTVFVLHGLLGSGRNWRSFARNLASSLSSSSLSSGWRMALVDLRNHGNSAEIEGLDPPHDMLNSAKDLADLVKFECLDWPDVVIGHSMGGKVALQFALSCARGDYGPSAAPPKQNSCGC</sequence>
<dbReference type="InterPro" id="IPR000073">
    <property type="entry name" value="AB_hydrolase_1"/>
</dbReference>
<reference evidence="4" key="1">
    <citation type="submission" date="2018-02" db="EMBL/GenBank/DDBJ databases">
        <title>Rhizophora mucronata_Transcriptome.</title>
        <authorList>
            <person name="Meera S.P."/>
            <person name="Sreeshan A."/>
            <person name="Augustine A."/>
        </authorList>
    </citation>
    <scope>NUCLEOTIDE SEQUENCE</scope>
    <source>
        <tissue evidence="4">Leaf</tissue>
    </source>
</reference>
<dbReference type="AlphaFoldDB" id="A0A2P2K5C5"/>
<dbReference type="EMBL" id="GGEC01020438">
    <property type="protein sequence ID" value="MBX00922.1"/>
    <property type="molecule type" value="Transcribed_RNA"/>
</dbReference>